<keyword evidence="2" id="KW-1185">Reference proteome</keyword>
<evidence type="ECO:0000313" key="1">
    <source>
        <dbReference type="EMBL" id="PSJ23898.1"/>
    </source>
</evidence>
<comment type="caution">
    <text evidence="1">The sequence shown here is derived from an EMBL/GenBank/DDBJ whole genome shotgun (WGS) entry which is preliminary data.</text>
</comment>
<dbReference type="EMBL" id="PXWG01000373">
    <property type="protein sequence ID" value="PSJ23898.1"/>
    <property type="molecule type" value="Genomic_DNA"/>
</dbReference>
<dbReference type="AlphaFoldDB" id="A0A9X7JHM8"/>
<reference evidence="1 2" key="1">
    <citation type="submission" date="2018-03" db="EMBL/GenBank/DDBJ databases">
        <title>Chitinolytic properties of Streptosporangium nondiastaticum TBG75A20.</title>
        <authorList>
            <person name="Gayathri V."/>
            <person name="Shiburaj S."/>
        </authorList>
    </citation>
    <scope>NUCLEOTIDE SEQUENCE [LARGE SCALE GENOMIC DNA]</scope>
    <source>
        <strain evidence="1 2">TBG75A20</strain>
    </source>
</reference>
<evidence type="ECO:0000313" key="2">
    <source>
        <dbReference type="Proteomes" id="UP000242427"/>
    </source>
</evidence>
<gene>
    <name evidence="1" type="ORF">B7P34_36300</name>
</gene>
<accession>A0A9X7JHM8</accession>
<dbReference type="Proteomes" id="UP000242427">
    <property type="component" value="Unassembled WGS sequence"/>
</dbReference>
<name>A0A9X7JHM8_9ACTN</name>
<protein>
    <submittedName>
        <fullName evidence="1">Uncharacterized protein</fullName>
    </submittedName>
</protein>
<organism evidence="1 2">
    <name type="scientific">Streptosporangium nondiastaticum</name>
    <dbReference type="NCBI Taxonomy" id="35764"/>
    <lineage>
        <taxon>Bacteria</taxon>
        <taxon>Bacillati</taxon>
        <taxon>Actinomycetota</taxon>
        <taxon>Actinomycetes</taxon>
        <taxon>Streptosporangiales</taxon>
        <taxon>Streptosporangiaceae</taxon>
        <taxon>Streptosporangium</taxon>
    </lineage>
</organism>
<sequence>MEVDRAILEEHKLIPGRSVIHLGRTIGDPEATHGCQICDDWDGLIVASGGCRTLLLVASRYRHHAGYLEAWRPTP</sequence>
<proteinExistence type="predicted"/>
<dbReference type="OrthoDB" id="4290974at2"/>